<reference evidence="1" key="1">
    <citation type="submission" date="2021-06" db="EMBL/GenBank/DDBJ databases">
        <authorList>
            <person name="Kallberg Y."/>
            <person name="Tangrot J."/>
            <person name="Rosling A."/>
        </authorList>
    </citation>
    <scope>NUCLEOTIDE SEQUENCE</scope>
    <source>
        <strain evidence="1">FL966</strain>
    </source>
</reference>
<feature type="non-terminal residue" evidence="1">
    <location>
        <position position="41"/>
    </location>
</feature>
<dbReference type="AlphaFoldDB" id="A0A9N9PHL9"/>
<accession>A0A9N9PHL9</accession>
<comment type="caution">
    <text evidence="1">The sequence shown here is derived from an EMBL/GenBank/DDBJ whole genome shotgun (WGS) entry which is preliminary data.</text>
</comment>
<evidence type="ECO:0000313" key="2">
    <source>
        <dbReference type="Proteomes" id="UP000789759"/>
    </source>
</evidence>
<dbReference type="EMBL" id="CAJVQA010049967">
    <property type="protein sequence ID" value="CAG8821051.1"/>
    <property type="molecule type" value="Genomic_DNA"/>
</dbReference>
<evidence type="ECO:0000313" key="1">
    <source>
        <dbReference type="EMBL" id="CAG8821051.1"/>
    </source>
</evidence>
<name>A0A9N9PHL9_9GLOM</name>
<protein>
    <submittedName>
        <fullName evidence="1">13873_t:CDS:1</fullName>
    </submittedName>
</protein>
<gene>
    <name evidence="1" type="ORF">CPELLU_LOCUS19694</name>
</gene>
<keyword evidence="2" id="KW-1185">Reference proteome</keyword>
<dbReference type="OrthoDB" id="1077582at2759"/>
<organism evidence="1 2">
    <name type="scientific">Cetraspora pellucida</name>
    <dbReference type="NCBI Taxonomy" id="1433469"/>
    <lineage>
        <taxon>Eukaryota</taxon>
        <taxon>Fungi</taxon>
        <taxon>Fungi incertae sedis</taxon>
        <taxon>Mucoromycota</taxon>
        <taxon>Glomeromycotina</taxon>
        <taxon>Glomeromycetes</taxon>
        <taxon>Diversisporales</taxon>
        <taxon>Gigasporaceae</taxon>
        <taxon>Cetraspora</taxon>
    </lineage>
</organism>
<dbReference type="Proteomes" id="UP000789759">
    <property type="component" value="Unassembled WGS sequence"/>
</dbReference>
<sequence>MSWLYEMVLLCCALLFCGILLYDDMNKGKNVEIKNNNKFNK</sequence>
<proteinExistence type="predicted"/>